<accession>A0A9N9DNA6</accession>
<evidence type="ECO:0000259" key="1">
    <source>
        <dbReference type="Pfam" id="PF17921"/>
    </source>
</evidence>
<dbReference type="SUPFAM" id="SSF56672">
    <property type="entry name" value="DNA/RNA polymerases"/>
    <property type="match status" value="1"/>
</dbReference>
<evidence type="ECO:0000313" key="3">
    <source>
        <dbReference type="Proteomes" id="UP000789508"/>
    </source>
</evidence>
<reference evidence="2" key="1">
    <citation type="submission" date="2021-06" db="EMBL/GenBank/DDBJ databases">
        <authorList>
            <person name="Kallberg Y."/>
            <person name="Tangrot J."/>
            <person name="Rosling A."/>
        </authorList>
    </citation>
    <scope>NUCLEOTIDE SEQUENCE</scope>
    <source>
        <strain evidence="2">FL130A</strain>
    </source>
</reference>
<keyword evidence="3" id="KW-1185">Reference proteome</keyword>
<organism evidence="2 3">
    <name type="scientific">Ambispora leptoticha</name>
    <dbReference type="NCBI Taxonomy" id="144679"/>
    <lineage>
        <taxon>Eukaryota</taxon>
        <taxon>Fungi</taxon>
        <taxon>Fungi incertae sedis</taxon>
        <taxon>Mucoromycota</taxon>
        <taxon>Glomeromycotina</taxon>
        <taxon>Glomeromycetes</taxon>
        <taxon>Archaeosporales</taxon>
        <taxon>Ambisporaceae</taxon>
        <taxon>Ambispora</taxon>
    </lineage>
</organism>
<gene>
    <name evidence="2" type="ORF">ALEPTO_LOCUS9876</name>
</gene>
<dbReference type="OrthoDB" id="5588148at2759"/>
<dbReference type="InterPro" id="IPR043128">
    <property type="entry name" value="Rev_trsase/Diguanyl_cyclase"/>
</dbReference>
<dbReference type="InterPro" id="IPR043502">
    <property type="entry name" value="DNA/RNA_pol_sf"/>
</dbReference>
<dbReference type="Proteomes" id="UP000789508">
    <property type="component" value="Unassembled WGS sequence"/>
</dbReference>
<proteinExistence type="predicted"/>
<sequence length="752" mass="87958">QNERESIREFTNRYEANAEAVKTQLRNDEKHDWYLRGLKKPYRTKVEIAALKIISKEKDVKDRGTAALSTNRVEQEEKLNQNDIENMIQHAVIKTIKDLNCKQTQQKASKPRIYYLYKQEGHIKGFTIGVEYLKIKLLNEDECGDIRAFGKRKRNNYNVAVFIPSRKKEKVNENKRKGQQVKSRENMIYILFTELADELDLLKRLSVKINGDTVKAPIDPGSCINLMLKRYAVKRGVSQFMDYIPDIEVNMEGLINARAQCFLSFKGTEYWYTISSSTRSTSFVVSTVSRSWVNEVLIDDYIDEVDSNDDGDFDDIDDIITLLRYNDEKNNRLIERKDIFVVSRLMMENSALINLEPKVRNELIRSIVINQLVSKVPEVFAYKLKDIGKTNLVEYEVRTSDTVILSIRLQQIRINNPKMRKVFEDYLKQMIECGLLEKGSDEYAYHCFFVQKKERRTDKIRAMNASETFQRLIGRLLDGKKWKNVTVAYQDNISIWTNRSMEKYLKTFIELAKGLIFAAKKCFILYNELKMYGYVVSKDEPEENDVFELLKQKLSEEVILKASDWQVAKDGQKLYHMYTDVCDTSVRVVLEQEDDKGRLKPTDNDFVEGLLYYVGLENQKINDLFLVKQYLQQLSWRPYVDAHDLPRLKRKLKCYCLIRENLYLRSKKRAPPRHVVLEDHDKQDIVKASHKKLANKGGYRGINMTLTLVKMKYIWRSGNMCKDVKKIVSSCEQCQRCAPKLPPEPIHVTVTS</sequence>
<dbReference type="EMBL" id="CAJVPS010008911">
    <property type="protein sequence ID" value="CAG8646350.1"/>
    <property type="molecule type" value="Genomic_DNA"/>
</dbReference>
<dbReference type="AlphaFoldDB" id="A0A9N9DNA6"/>
<protein>
    <submittedName>
        <fullName evidence="2">11552_t:CDS:1</fullName>
    </submittedName>
</protein>
<feature type="non-terminal residue" evidence="2">
    <location>
        <position position="752"/>
    </location>
</feature>
<comment type="caution">
    <text evidence="2">The sequence shown here is derived from an EMBL/GenBank/DDBJ whole genome shotgun (WGS) entry which is preliminary data.</text>
</comment>
<feature type="domain" description="Integrase zinc-binding" evidence="1">
    <location>
        <begin position="682"/>
        <end position="739"/>
    </location>
</feature>
<dbReference type="Pfam" id="PF17921">
    <property type="entry name" value="Integrase_H2C2"/>
    <property type="match status" value="1"/>
</dbReference>
<dbReference type="Gene3D" id="3.30.70.270">
    <property type="match status" value="1"/>
</dbReference>
<evidence type="ECO:0000313" key="2">
    <source>
        <dbReference type="EMBL" id="CAG8646350.1"/>
    </source>
</evidence>
<name>A0A9N9DNA6_9GLOM</name>
<dbReference type="Gene3D" id="1.10.340.70">
    <property type="match status" value="1"/>
</dbReference>
<dbReference type="InterPro" id="IPR041588">
    <property type="entry name" value="Integrase_H2C2"/>
</dbReference>